<evidence type="ECO:0000313" key="2">
    <source>
        <dbReference type="Proteomes" id="UP000518752"/>
    </source>
</evidence>
<protein>
    <submittedName>
        <fullName evidence="1">Uncharacterized protein</fullName>
    </submittedName>
</protein>
<gene>
    <name evidence="1" type="ORF">D9757_014728</name>
</gene>
<comment type="caution">
    <text evidence="1">The sequence shown here is derived from an EMBL/GenBank/DDBJ whole genome shotgun (WGS) entry which is preliminary data.</text>
</comment>
<organism evidence="1 2">
    <name type="scientific">Collybiopsis confluens</name>
    <dbReference type="NCBI Taxonomy" id="2823264"/>
    <lineage>
        <taxon>Eukaryota</taxon>
        <taxon>Fungi</taxon>
        <taxon>Dikarya</taxon>
        <taxon>Basidiomycota</taxon>
        <taxon>Agaricomycotina</taxon>
        <taxon>Agaricomycetes</taxon>
        <taxon>Agaricomycetidae</taxon>
        <taxon>Agaricales</taxon>
        <taxon>Marasmiineae</taxon>
        <taxon>Omphalotaceae</taxon>
        <taxon>Collybiopsis</taxon>
    </lineage>
</organism>
<dbReference type="EMBL" id="JAACJN010000310">
    <property type="protein sequence ID" value="KAF5349300.1"/>
    <property type="molecule type" value="Genomic_DNA"/>
</dbReference>
<dbReference type="Proteomes" id="UP000518752">
    <property type="component" value="Unassembled WGS sequence"/>
</dbReference>
<name>A0A8H5FTN4_9AGAR</name>
<evidence type="ECO:0000313" key="1">
    <source>
        <dbReference type="EMBL" id="KAF5349300.1"/>
    </source>
</evidence>
<proteinExistence type="predicted"/>
<reference evidence="1 2" key="1">
    <citation type="journal article" date="2020" name="ISME J.">
        <title>Uncovering the hidden diversity of litter-decomposition mechanisms in mushroom-forming fungi.</title>
        <authorList>
            <person name="Floudas D."/>
            <person name="Bentzer J."/>
            <person name="Ahren D."/>
            <person name="Johansson T."/>
            <person name="Persson P."/>
            <person name="Tunlid A."/>
        </authorList>
    </citation>
    <scope>NUCLEOTIDE SEQUENCE [LARGE SCALE GENOMIC DNA]</scope>
    <source>
        <strain evidence="1 2">CBS 406.79</strain>
    </source>
</reference>
<keyword evidence="2" id="KW-1185">Reference proteome</keyword>
<sequence>MRGPKRKAPTIPAGQILLSHLTELVVEPVDMQTDNLHGINNFLDSISCPSLKSLSIASLEVFEKTIQALERRSNFHLKHWEFISPHLSITTIMNTDAIETIVASSLSWDRDTTQKIRSPYKSLTLSKLTVSTTPTDAPAQESASVSDLNHSSSSEAISSSITIPCPRLQRLELRLLDHIYLSSRPQQLDLDEWDKVVEKVFECVTSRTDSFSQGGSSSGLDVDVSPLEVLLRVPDGFTERICHHKRFSELRTLGLQLNIIGR</sequence>
<accession>A0A8H5FTN4</accession>
<dbReference type="AlphaFoldDB" id="A0A8H5FTN4"/>